<dbReference type="InterPro" id="IPR042098">
    <property type="entry name" value="TauD-like_sf"/>
</dbReference>
<dbReference type="Gene3D" id="3.60.130.10">
    <property type="entry name" value="Clavaminate synthase-like"/>
    <property type="match status" value="1"/>
</dbReference>
<name>A0A941HVS6_9CAUL</name>
<dbReference type="PANTHER" id="PTHR30468">
    <property type="entry name" value="ALPHA-KETOGLUTARATE-DEPENDENT SULFONATE DIOXYGENASE"/>
    <property type="match status" value="1"/>
</dbReference>
<dbReference type="SUPFAM" id="SSF51197">
    <property type="entry name" value="Clavaminate synthase-like"/>
    <property type="match status" value="1"/>
</dbReference>
<gene>
    <name evidence="7" type="ORF">JKL49_03770</name>
</gene>
<dbReference type="GO" id="GO:0005737">
    <property type="term" value="C:cytoplasm"/>
    <property type="evidence" value="ECO:0007669"/>
    <property type="project" value="TreeGrafter"/>
</dbReference>
<dbReference type="InterPro" id="IPR051323">
    <property type="entry name" value="AtsK-like"/>
</dbReference>
<dbReference type="AlphaFoldDB" id="A0A941HVS6"/>
<dbReference type="PANTHER" id="PTHR30468:SF1">
    <property type="entry name" value="ALPHA-KETOGLUTARATE-DEPENDENT SULFONATE DIOXYGENASE"/>
    <property type="match status" value="1"/>
</dbReference>
<keyword evidence="4" id="KW-0560">Oxidoreductase</keyword>
<evidence type="ECO:0000313" key="7">
    <source>
        <dbReference type="EMBL" id="MBR7618497.1"/>
    </source>
</evidence>
<dbReference type="GO" id="GO:0016706">
    <property type="term" value="F:2-oxoglutarate-dependent dioxygenase activity"/>
    <property type="evidence" value="ECO:0007669"/>
    <property type="project" value="TreeGrafter"/>
</dbReference>
<evidence type="ECO:0000256" key="4">
    <source>
        <dbReference type="ARBA" id="ARBA00023002"/>
    </source>
</evidence>
<organism evidence="7 8">
    <name type="scientific">Phenylobacterium glaciei</name>
    <dbReference type="NCBI Taxonomy" id="2803784"/>
    <lineage>
        <taxon>Bacteria</taxon>
        <taxon>Pseudomonadati</taxon>
        <taxon>Pseudomonadota</taxon>
        <taxon>Alphaproteobacteria</taxon>
        <taxon>Caulobacterales</taxon>
        <taxon>Caulobacteraceae</taxon>
        <taxon>Phenylobacterium</taxon>
    </lineage>
</organism>
<dbReference type="Proteomes" id="UP000622580">
    <property type="component" value="Unassembled WGS sequence"/>
</dbReference>
<evidence type="ECO:0000313" key="8">
    <source>
        <dbReference type="Proteomes" id="UP000622580"/>
    </source>
</evidence>
<evidence type="ECO:0000256" key="2">
    <source>
        <dbReference type="ARBA" id="ARBA00022723"/>
    </source>
</evidence>
<evidence type="ECO:0000256" key="3">
    <source>
        <dbReference type="ARBA" id="ARBA00022964"/>
    </source>
</evidence>
<keyword evidence="8" id="KW-1185">Reference proteome</keyword>
<keyword evidence="5" id="KW-0408">Iron</keyword>
<dbReference type="GO" id="GO:0046872">
    <property type="term" value="F:metal ion binding"/>
    <property type="evidence" value="ECO:0007669"/>
    <property type="project" value="UniProtKB-KW"/>
</dbReference>
<sequence>MTTTLDLSIRPTDGCGALVQGVDLNRANDAEIDAIRSTVFDRGVAFIHGQQMTPEQQIAFAKRLAPIVVNRYFPKTERYPEIAKVEKTPEQQTNIGGGWHTDHSYDVAPAMGSVLLAIETPPTGGDTLFADMYAAYDALSDGLKATLATLKAHHASEHVFGESSVYALTDRADLAGNKDVPDAVHPMVITHPGSGKKALYVNPAFTTGIVGWSPEESMALLGYLYQHAVKPQFVHRFQWAKGSMAIWDNRCTWHQAMNDYPGQYRLMHRITLDGGPLS</sequence>
<protein>
    <submittedName>
        <fullName evidence="7">TauD/TfdA family dioxygenase</fullName>
    </submittedName>
</protein>
<dbReference type="InterPro" id="IPR003819">
    <property type="entry name" value="TauD/TfdA-like"/>
</dbReference>
<evidence type="ECO:0000256" key="5">
    <source>
        <dbReference type="ARBA" id="ARBA00023004"/>
    </source>
</evidence>
<reference evidence="7" key="1">
    <citation type="submission" date="2021-04" db="EMBL/GenBank/DDBJ databases">
        <title>Draft genome assembly of strain Phenylobacterium sp. 20VBR1 using MiniION and Illumina platforms.</title>
        <authorList>
            <person name="Thomas F.A."/>
            <person name="Krishnan K.P."/>
            <person name="Sinha R.K."/>
        </authorList>
    </citation>
    <scope>NUCLEOTIDE SEQUENCE</scope>
    <source>
        <strain evidence="7">20VBR1</strain>
    </source>
</reference>
<feature type="domain" description="TauD/TfdA-like" evidence="6">
    <location>
        <begin position="11"/>
        <end position="271"/>
    </location>
</feature>
<dbReference type="Pfam" id="PF02668">
    <property type="entry name" value="TauD"/>
    <property type="match status" value="1"/>
</dbReference>
<dbReference type="RefSeq" id="WP_215338375.1">
    <property type="nucleotide sequence ID" value="NZ_JAGSGD010000001.1"/>
</dbReference>
<keyword evidence="3 7" id="KW-0223">Dioxygenase</keyword>
<keyword evidence="2" id="KW-0479">Metal-binding</keyword>
<proteinExistence type="inferred from homology"/>
<comment type="caution">
    <text evidence="7">The sequence shown here is derived from an EMBL/GenBank/DDBJ whole genome shotgun (WGS) entry which is preliminary data.</text>
</comment>
<accession>A0A941HVS6</accession>
<comment type="similarity">
    <text evidence="1">Belongs to the TfdA dioxygenase family.</text>
</comment>
<dbReference type="EMBL" id="JAGSGD010000001">
    <property type="protein sequence ID" value="MBR7618497.1"/>
    <property type="molecule type" value="Genomic_DNA"/>
</dbReference>
<evidence type="ECO:0000259" key="6">
    <source>
        <dbReference type="Pfam" id="PF02668"/>
    </source>
</evidence>
<evidence type="ECO:0000256" key="1">
    <source>
        <dbReference type="ARBA" id="ARBA00005896"/>
    </source>
</evidence>